<accession>A0A364LAQ3</accession>
<sequence>MLTSGGAPLGEELIKAVYQRLNIPVRQAFGLTESTAVSHIQRWDKWTTGIGSNGPPLPGLEIKFVDEHDQLVFEREGEMCMRGPTIFKGYYKNQKATESCLTSDGWFRTGDIGYQDKEGNLFITDRLKDLIKFKGYQIAPAEIESILHGHPDVDDVAIISTFSDHVASEVPLAYVVLKIPHKATAKTARDLIEYASERTAPYKRLTGGIIWIDQIPKSPSGKILKRVLKERVTTIDNGKAIGAVDFANIRAVRSKL</sequence>
<dbReference type="OrthoDB" id="4364582at2759"/>
<evidence type="ECO:0000259" key="3">
    <source>
        <dbReference type="Pfam" id="PF00501"/>
    </source>
</evidence>
<dbReference type="EMBL" id="MIKG01000021">
    <property type="protein sequence ID" value="RAO72894.1"/>
    <property type="molecule type" value="Genomic_DNA"/>
</dbReference>
<organism evidence="5 6">
    <name type="scientific">Talaromyces amestolkiae</name>
    <dbReference type="NCBI Taxonomy" id="1196081"/>
    <lineage>
        <taxon>Eukaryota</taxon>
        <taxon>Fungi</taxon>
        <taxon>Dikarya</taxon>
        <taxon>Ascomycota</taxon>
        <taxon>Pezizomycotina</taxon>
        <taxon>Eurotiomycetes</taxon>
        <taxon>Eurotiomycetidae</taxon>
        <taxon>Eurotiales</taxon>
        <taxon>Trichocomaceae</taxon>
        <taxon>Talaromyces</taxon>
        <taxon>Talaromyces sect. Talaromyces</taxon>
    </lineage>
</organism>
<dbReference type="Gene3D" id="3.30.300.30">
    <property type="match status" value="1"/>
</dbReference>
<feature type="domain" description="AMP-dependent synthetase/ligase" evidence="3">
    <location>
        <begin position="2"/>
        <end position="91"/>
    </location>
</feature>
<evidence type="ECO:0008006" key="7">
    <source>
        <dbReference type="Google" id="ProtNLM"/>
    </source>
</evidence>
<gene>
    <name evidence="5" type="ORF">BHQ10_008906</name>
</gene>
<dbReference type="RefSeq" id="XP_040737408.1">
    <property type="nucleotide sequence ID" value="XM_040881763.1"/>
</dbReference>
<evidence type="ECO:0000256" key="2">
    <source>
        <dbReference type="ARBA" id="ARBA00022598"/>
    </source>
</evidence>
<evidence type="ECO:0000313" key="6">
    <source>
        <dbReference type="Proteomes" id="UP000249363"/>
    </source>
</evidence>
<dbReference type="Gene3D" id="3.40.50.12780">
    <property type="entry name" value="N-terminal domain of ligase-like"/>
    <property type="match status" value="1"/>
</dbReference>
<comment type="caution">
    <text evidence="5">The sequence shown here is derived from an EMBL/GenBank/DDBJ whole genome shotgun (WGS) entry which is preliminary data.</text>
</comment>
<proteinExistence type="inferred from homology"/>
<dbReference type="SUPFAM" id="SSF56801">
    <property type="entry name" value="Acetyl-CoA synthetase-like"/>
    <property type="match status" value="1"/>
</dbReference>
<dbReference type="InterPro" id="IPR025110">
    <property type="entry name" value="AMP-bd_C"/>
</dbReference>
<dbReference type="STRING" id="1196081.A0A364LAQ3"/>
<feature type="domain" description="AMP-binding enzyme C-terminal" evidence="4">
    <location>
        <begin position="142"/>
        <end position="222"/>
    </location>
</feature>
<dbReference type="InterPro" id="IPR000873">
    <property type="entry name" value="AMP-dep_synth/lig_dom"/>
</dbReference>
<dbReference type="Pfam" id="PF00501">
    <property type="entry name" value="AMP-binding"/>
    <property type="match status" value="1"/>
</dbReference>
<dbReference type="Proteomes" id="UP000249363">
    <property type="component" value="Unassembled WGS sequence"/>
</dbReference>
<dbReference type="PANTHER" id="PTHR24096">
    <property type="entry name" value="LONG-CHAIN-FATTY-ACID--COA LIGASE"/>
    <property type="match status" value="1"/>
</dbReference>
<keyword evidence="2" id="KW-0436">Ligase</keyword>
<name>A0A364LAQ3_TALAM</name>
<evidence type="ECO:0000256" key="1">
    <source>
        <dbReference type="ARBA" id="ARBA00006432"/>
    </source>
</evidence>
<dbReference type="Pfam" id="PF13193">
    <property type="entry name" value="AMP-binding_C"/>
    <property type="match status" value="1"/>
</dbReference>
<dbReference type="AlphaFoldDB" id="A0A364LAQ3"/>
<keyword evidence="6" id="KW-1185">Reference proteome</keyword>
<comment type="similarity">
    <text evidence="1">Belongs to the ATP-dependent AMP-binding enzyme family.</text>
</comment>
<dbReference type="PANTHER" id="PTHR24096:SF149">
    <property type="entry name" value="AMP-BINDING DOMAIN-CONTAINING PROTEIN-RELATED"/>
    <property type="match status" value="1"/>
</dbReference>
<evidence type="ECO:0000313" key="5">
    <source>
        <dbReference type="EMBL" id="RAO72894.1"/>
    </source>
</evidence>
<protein>
    <recommendedName>
        <fullName evidence="7">AMP-dependent synthetase/ligase domain-containing protein</fullName>
    </recommendedName>
</protein>
<dbReference type="GO" id="GO:0016405">
    <property type="term" value="F:CoA-ligase activity"/>
    <property type="evidence" value="ECO:0007669"/>
    <property type="project" value="TreeGrafter"/>
</dbReference>
<evidence type="ECO:0000259" key="4">
    <source>
        <dbReference type="Pfam" id="PF13193"/>
    </source>
</evidence>
<dbReference type="GeneID" id="63798120"/>
<reference evidence="5 6" key="1">
    <citation type="journal article" date="2017" name="Biotechnol. Biofuels">
        <title>Differential beta-glucosidase expression as a function of carbon source availability in Talaromyces amestolkiae: a genomic and proteomic approach.</title>
        <authorList>
            <person name="de Eugenio L.I."/>
            <person name="Mendez-Liter J.A."/>
            <person name="Nieto-Dominguez M."/>
            <person name="Alonso L."/>
            <person name="Gil-Munoz J."/>
            <person name="Barriuso J."/>
            <person name="Prieto A."/>
            <person name="Martinez M.J."/>
        </authorList>
    </citation>
    <scope>NUCLEOTIDE SEQUENCE [LARGE SCALE GENOMIC DNA]</scope>
    <source>
        <strain evidence="5 6">CIB</strain>
    </source>
</reference>
<dbReference type="InterPro" id="IPR042099">
    <property type="entry name" value="ANL_N_sf"/>
</dbReference>
<dbReference type="InterPro" id="IPR045851">
    <property type="entry name" value="AMP-bd_C_sf"/>
</dbReference>